<dbReference type="AlphaFoldDB" id="I3EIB5"/>
<organism evidence="3 4">
    <name type="scientific">Nematocida parisii (strain ERTm3)</name>
    <name type="common">Nematode killer fungus</name>
    <dbReference type="NCBI Taxonomy" id="935791"/>
    <lineage>
        <taxon>Eukaryota</taxon>
        <taxon>Fungi</taxon>
        <taxon>Fungi incertae sedis</taxon>
        <taxon>Microsporidia</taxon>
        <taxon>Nematocida</taxon>
    </lineage>
</organism>
<feature type="domain" description="C2H2-type" evidence="2">
    <location>
        <begin position="195"/>
        <end position="225"/>
    </location>
</feature>
<dbReference type="OrthoDB" id="3269380at2759"/>
<dbReference type="InParanoid" id="I3EIB5"/>
<sequence length="256" mass="29251">MSEDKENRKERRKPIPLDYESIQKTIESTLTPQNIPDISLKIPNTLITHPPNTSPFTFKESPQEELSESNYQCCGKSLPTLHDLVSHYENTHYTFISQDTDINRLNDSRVTNMYVKWYGGNVHNEVVQVPTVVFNDNMTYDYSKPTAFYNTILQSESLSLGVLLPPVVVKDFNMDAEVEMMGESHYEDEDKKRPFKCSHIGCNKKYTSAYGLKYHMSKGHTGGGMESEKPYACDVPGCGKRYKNANGLKYHFNNGH</sequence>
<dbReference type="PROSITE" id="PS00028">
    <property type="entry name" value="ZINC_FINGER_C2H2_1"/>
    <property type="match status" value="2"/>
</dbReference>
<dbReference type="GO" id="GO:0005634">
    <property type="term" value="C:nucleus"/>
    <property type="evidence" value="ECO:0007669"/>
    <property type="project" value="TreeGrafter"/>
</dbReference>
<dbReference type="InterPro" id="IPR036236">
    <property type="entry name" value="Znf_C2H2_sf"/>
</dbReference>
<feature type="domain" description="C2H2-type" evidence="2">
    <location>
        <begin position="231"/>
        <end position="256"/>
    </location>
</feature>
<keyword evidence="1" id="KW-0863">Zinc-finger</keyword>
<dbReference type="PROSITE" id="PS50157">
    <property type="entry name" value="ZINC_FINGER_C2H2_2"/>
    <property type="match status" value="2"/>
</dbReference>
<dbReference type="Gene3D" id="3.30.160.60">
    <property type="entry name" value="Classic Zinc Finger"/>
    <property type="match status" value="2"/>
</dbReference>
<dbReference type="InterPro" id="IPR051580">
    <property type="entry name" value="ZnF-Chromatin_assoc"/>
</dbReference>
<evidence type="ECO:0000259" key="2">
    <source>
        <dbReference type="PROSITE" id="PS50157"/>
    </source>
</evidence>
<keyword evidence="1" id="KW-0862">Zinc</keyword>
<dbReference type="PANTHER" id="PTHR23057:SF5">
    <property type="entry name" value="ZINC FINGER PROTEIN UBI-D4"/>
    <property type="match status" value="1"/>
</dbReference>
<dbReference type="STRING" id="935791.I3EIB5"/>
<gene>
    <name evidence="3" type="ORF">NEQG_00781</name>
</gene>
<dbReference type="SMART" id="SM00355">
    <property type="entry name" value="ZnF_C2H2"/>
    <property type="match status" value="3"/>
</dbReference>
<dbReference type="InterPro" id="IPR013087">
    <property type="entry name" value="Znf_C2H2_type"/>
</dbReference>
<evidence type="ECO:0000313" key="3">
    <source>
        <dbReference type="EMBL" id="EIJ88962.1"/>
    </source>
</evidence>
<keyword evidence="4" id="KW-1185">Reference proteome</keyword>
<evidence type="ECO:0000313" key="4">
    <source>
        <dbReference type="Proteomes" id="UP000002872"/>
    </source>
</evidence>
<dbReference type="Pfam" id="PF00096">
    <property type="entry name" value="zf-C2H2"/>
    <property type="match status" value="1"/>
</dbReference>
<dbReference type="PANTHER" id="PTHR23057">
    <property type="entry name" value="JUXTAPOSED WITH ANOTHER ZINC FINGER PROTEIN 1"/>
    <property type="match status" value="1"/>
</dbReference>
<proteinExistence type="predicted"/>
<dbReference type="SUPFAM" id="SSF57667">
    <property type="entry name" value="beta-beta-alpha zinc fingers"/>
    <property type="match status" value="1"/>
</dbReference>
<dbReference type="VEuPathDB" id="MicrosporidiaDB:NEQG_00781"/>
<dbReference type="EMBL" id="GL870877">
    <property type="protein sequence ID" value="EIJ88962.1"/>
    <property type="molecule type" value="Genomic_DNA"/>
</dbReference>
<dbReference type="Proteomes" id="UP000002872">
    <property type="component" value="Unassembled WGS sequence"/>
</dbReference>
<dbReference type="HOGENOM" id="CLU_1142841_0_0_1"/>
<reference evidence="3" key="1">
    <citation type="submission" date="2011-01" db="EMBL/GenBank/DDBJ databases">
        <title>The Genome Sequence of Nematocida parisii strain ERTm3.</title>
        <authorList>
            <consortium name="The Broad Institute Genome Sequencing Platform"/>
            <consortium name="The Broad Institute Genome Sequencing Center for Infectious Disease"/>
            <person name="Cuomo C."/>
            <person name="Troemel E."/>
            <person name="Young S.K."/>
            <person name="Zeng Q."/>
            <person name="Gargeya S."/>
            <person name="Fitzgerald M."/>
            <person name="Haas B."/>
            <person name="Abouelleil A."/>
            <person name="Alvarado L."/>
            <person name="Arachchi H.M."/>
            <person name="Berlin A."/>
            <person name="Chapman S.B."/>
            <person name="Gearin G."/>
            <person name="Goldberg J."/>
            <person name="Griggs A."/>
            <person name="Gujja S."/>
            <person name="Hansen M."/>
            <person name="Heiman D."/>
            <person name="Howarth C."/>
            <person name="Larimer J."/>
            <person name="Lui A."/>
            <person name="MacDonald P.J.P."/>
            <person name="McCowen C."/>
            <person name="Montmayeur A."/>
            <person name="Murphy C."/>
            <person name="Neiman D."/>
            <person name="Pearson M."/>
            <person name="Priest M."/>
            <person name="Roberts A."/>
            <person name="Saif S."/>
            <person name="Shea T."/>
            <person name="Sisk P."/>
            <person name="Stolte C."/>
            <person name="Sykes S."/>
            <person name="Wortman J."/>
            <person name="Nusbaum C."/>
            <person name="Birren B."/>
        </authorList>
    </citation>
    <scope>NUCLEOTIDE SEQUENCE</scope>
    <source>
        <strain evidence="3">ERTm3</strain>
    </source>
</reference>
<accession>I3EIB5</accession>
<dbReference type="GO" id="GO:0008270">
    <property type="term" value="F:zinc ion binding"/>
    <property type="evidence" value="ECO:0007669"/>
    <property type="project" value="UniProtKB-KW"/>
</dbReference>
<dbReference type="OMA" id="HMSKGHT"/>
<evidence type="ECO:0000256" key="1">
    <source>
        <dbReference type="PROSITE-ProRule" id="PRU00042"/>
    </source>
</evidence>
<protein>
    <recommendedName>
        <fullName evidence="2">C2H2-type domain-containing protein</fullName>
    </recommendedName>
</protein>
<keyword evidence="1" id="KW-0479">Metal-binding</keyword>
<name>I3EIB5_NEMP3</name>